<evidence type="ECO:0000256" key="4">
    <source>
        <dbReference type="ARBA" id="ARBA00022614"/>
    </source>
</evidence>
<evidence type="ECO:0008006" key="18">
    <source>
        <dbReference type="Google" id="ProtNLM"/>
    </source>
</evidence>
<keyword evidence="6 13" id="KW-0732">Signal</keyword>
<evidence type="ECO:0000259" key="15">
    <source>
        <dbReference type="Pfam" id="PF23598"/>
    </source>
</evidence>
<sequence>MASRKTTVPLLILLLSLFLKFLMVEALTINSNDIDLNKACIGVERKALLEFKHGLKDPSGRLSSWVGADCCKWRGVDCNNQTGNVIKVDLTNSGFSPLGGEISDSLLDLKHLNYLDLSFNDFQGIPIPNFLGSFERLRYLNLSNAAFGGLIPPHLGNLSQLRYLDLFGDDYPMRVSNLNWLSGLSSLKYLDLGYVSLSKATTNWMQAVNMLPFLLELHLSAGELSHFPQYSNPFVNLTSLLVIDLSYNNFNTTLPGWLFNISTLTDLYLNEANIKGPILQAGLGNLCHLVNLDLSFNNIGSEGIELVNGLSACTNNSLEELNLGGNQVSGQLPDSLRFFKNLKSLDLSSNNIVGPLPNSIQHLTNLEILDLSKNSISGPIPTWIGNLLRMKRLDFSFNLMNGTIPESTRQLRELNELGLDWNSWEGVISEIHFSNLTKLEYFFLHLSPKNQSLRFHVRPEWIPPFSLLYIDISNCYVSPKFPNWLRTQKRLNIIILKNVGISDTIPEWLWKLDFLWLDLSRNQLYGKLPNLLSFSPAKFRVDLSFNRLVGRFPLWFNVTSLFLGNNLFSGPIPLKIGELSSLEVLDVSGNLFNGSIPSSMSKLKDLLVIDLSNNHLSGRIPKNWNDLQQLNAIDLSKNKLSGGIPSSMCSIPSSNLILSDNNLSGELSQILQNCTRLYSLDLGNNRFSGEIPKWIGEKMSSLRQLRLRGNMLTGDIPEQLCGLSYLHILDLAHNYLSGSIPQCLGNLTALRFVTLLRSEFDDNIRGRPSYSEHMELVVKGQDMEFDSILPIVNLIDLSSNNIWGEIPEEITNLSTLGTLNLSQNQLIGKIPEKIGAMQGLETLDLSCNRLSGPIPPSMSSITSLNHLNLSHNLLSGPIPTTNQFSTFNDPSIYEANLGLCGPPLSINCSTLNDQDHKDEEEDEDEWDMSWFFISMGLGFPVGFWAVCGSLALKKSWRRAYFRFIDETRDRLYVFNVVNVARLKRKMETYGVHG</sequence>
<dbReference type="InterPro" id="IPR003591">
    <property type="entry name" value="Leu-rich_rpt_typical-subtyp"/>
</dbReference>
<proteinExistence type="inferred from homology"/>
<keyword evidence="11" id="KW-0325">Glycoprotein</keyword>
<evidence type="ECO:0000313" key="17">
    <source>
        <dbReference type="Proteomes" id="UP001168098"/>
    </source>
</evidence>
<keyword evidence="9 12" id="KW-0472">Membrane</keyword>
<dbReference type="InterPro" id="IPR013210">
    <property type="entry name" value="LRR_N_plant-typ"/>
</dbReference>
<evidence type="ECO:0000256" key="5">
    <source>
        <dbReference type="ARBA" id="ARBA00022692"/>
    </source>
</evidence>
<evidence type="ECO:0000256" key="2">
    <source>
        <dbReference type="ARBA" id="ARBA00009592"/>
    </source>
</evidence>
<keyword evidence="17" id="KW-1185">Reference proteome</keyword>
<evidence type="ECO:0000256" key="10">
    <source>
        <dbReference type="ARBA" id="ARBA00023170"/>
    </source>
</evidence>
<dbReference type="SUPFAM" id="SSF52058">
    <property type="entry name" value="L domain-like"/>
    <property type="match status" value="3"/>
</dbReference>
<feature type="transmembrane region" description="Helical" evidence="12">
    <location>
        <begin position="930"/>
        <end position="952"/>
    </location>
</feature>
<evidence type="ECO:0000256" key="3">
    <source>
        <dbReference type="ARBA" id="ARBA00022475"/>
    </source>
</evidence>
<dbReference type="Pfam" id="PF08263">
    <property type="entry name" value="LRRNT_2"/>
    <property type="match status" value="1"/>
</dbReference>
<dbReference type="PANTHER" id="PTHR48063">
    <property type="entry name" value="LRR RECEPTOR-LIKE KINASE"/>
    <property type="match status" value="1"/>
</dbReference>
<dbReference type="InterPro" id="IPR046956">
    <property type="entry name" value="RLP23-like"/>
</dbReference>
<evidence type="ECO:0000259" key="14">
    <source>
        <dbReference type="Pfam" id="PF08263"/>
    </source>
</evidence>
<keyword evidence="5 12" id="KW-0812">Transmembrane</keyword>
<dbReference type="SMART" id="SM00365">
    <property type="entry name" value="LRR_SD22"/>
    <property type="match status" value="6"/>
</dbReference>
<keyword evidence="4" id="KW-0433">Leucine-rich repeat</keyword>
<dbReference type="Proteomes" id="UP001168098">
    <property type="component" value="Unassembled WGS sequence"/>
</dbReference>
<dbReference type="InterPro" id="IPR032675">
    <property type="entry name" value="LRR_dom_sf"/>
</dbReference>
<gene>
    <name evidence="16" type="ORF">PVL29_001336</name>
</gene>
<evidence type="ECO:0000256" key="9">
    <source>
        <dbReference type="ARBA" id="ARBA00023136"/>
    </source>
</evidence>
<evidence type="ECO:0000256" key="8">
    <source>
        <dbReference type="ARBA" id="ARBA00022989"/>
    </source>
</evidence>
<dbReference type="EMBL" id="JARBHA010000001">
    <property type="protein sequence ID" value="KAJ9709818.1"/>
    <property type="molecule type" value="Genomic_DNA"/>
</dbReference>
<dbReference type="InterPro" id="IPR001611">
    <property type="entry name" value="Leu-rich_rpt"/>
</dbReference>
<evidence type="ECO:0000256" key="6">
    <source>
        <dbReference type="ARBA" id="ARBA00022729"/>
    </source>
</evidence>
<evidence type="ECO:0000256" key="12">
    <source>
        <dbReference type="SAM" id="Phobius"/>
    </source>
</evidence>
<evidence type="ECO:0000256" key="11">
    <source>
        <dbReference type="ARBA" id="ARBA00023180"/>
    </source>
</evidence>
<dbReference type="SUPFAM" id="SSF52047">
    <property type="entry name" value="RNI-like"/>
    <property type="match status" value="1"/>
</dbReference>
<feature type="domain" description="Leucine-rich repeat-containing N-terminal plant-type" evidence="14">
    <location>
        <begin position="44"/>
        <end position="79"/>
    </location>
</feature>
<protein>
    <recommendedName>
        <fullName evidence="18">Leucine-rich repeat-containing N-terminal plant-type domain-containing protein</fullName>
    </recommendedName>
</protein>
<comment type="subcellular location">
    <subcellularLocation>
        <location evidence="1">Cell membrane</location>
        <topology evidence="1">Single-pass type I membrane protein</topology>
    </subcellularLocation>
</comment>
<dbReference type="GO" id="GO:0005886">
    <property type="term" value="C:plasma membrane"/>
    <property type="evidence" value="ECO:0007669"/>
    <property type="project" value="UniProtKB-SubCell"/>
</dbReference>
<feature type="chain" id="PRO_5041383194" description="Leucine-rich repeat-containing N-terminal plant-type domain-containing protein" evidence="13">
    <location>
        <begin position="27"/>
        <end position="993"/>
    </location>
</feature>
<keyword evidence="3" id="KW-1003">Cell membrane</keyword>
<dbReference type="Pfam" id="PF23598">
    <property type="entry name" value="LRR_14"/>
    <property type="match status" value="1"/>
</dbReference>
<comment type="caution">
    <text evidence="16">The sequence shown here is derived from an EMBL/GenBank/DDBJ whole genome shotgun (WGS) entry which is preliminary data.</text>
</comment>
<feature type="domain" description="Disease resistance R13L4/SHOC-2-like LRR" evidence="15">
    <location>
        <begin position="321"/>
        <end position="496"/>
    </location>
</feature>
<keyword evidence="7" id="KW-0677">Repeat</keyword>
<keyword evidence="10" id="KW-0675">Receptor</keyword>
<evidence type="ECO:0000256" key="1">
    <source>
        <dbReference type="ARBA" id="ARBA00004251"/>
    </source>
</evidence>
<evidence type="ECO:0000256" key="7">
    <source>
        <dbReference type="ARBA" id="ARBA00022737"/>
    </source>
</evidence>
<dbReference type="Pfam" id="PF13516">
    <property type="entry name" value="LRR_6"/>
    <property type="match status" value="1"/>
</dbReference>
<evidence type="ECO:0000313" key="16">
    <source>
        <dbReference type="EMBL" id="KAJ9709818.1"/>
    </source>
</evidence>
<dbReference type="PANTHER" id="PTHR48063:SF90">
    <property type="entry name" value="OS11G0565920 PROTEIN"/>
    <property type="match status" value="1"/>
</dbReference>
<dbReference type="FunFam" id="3.80.10.10:FF:000129">
    <property type="entry name" value="Leucine-rich repeat receptor-like kinase"/>
    <property type="match status" value="1"/>
</dbReference>
<feature type="signal peptide" evidence="13">
    <location>
        <begin position="1"/>
        <end position="26"/>
    </location>
</feature>
<accession>A0AA39ALF1</accession>
<comment type="similarity">
    <text evidence="2">Belongs to the RLP family.</text>
</comment>
<dbReference type="FunFam" id="3.80.10.10:FF:000095">
    <property type="entry name" value="LRR receptor-like serine/threonine-protein kinase GSO1"/>
    <property type="match status" value="2"/>
</dbReference>
<dbReference type="FunFam" id="3.80.10.10:FF:000111">
    <property type="entry name" value="LRR receptor-like serine/threonine-protein kinase ERECTA"/>
    <property type="match status" value="1"/>
</dbReference>
<dbReference type="AlphaFoldDB" id="A0AA39ALF1"/>
<name>A0AA39ALF1_VITRO</name>
<keyword evidence="8 12" id="KW-1133">Transmembrane helix</keyword>
<dbReference type="Pfam" id="PF00560">
    <property type="entry name" value="LRR_1"/>
    <property type="match status" value="12"/>
</dbReference>
<dbReference type="InterPro" id="IPR055414">
    <property type="entry name" value="LRR_R13L4/SHOC2-like"/>
</dbReference>
<organism evidence="16 17">
    <name type="scientific">Vitis rotundifolia</name>
    <name type="common">Muscadine grape</name>
    <dbReference type="NCBI Taxonomy" id="103349"/>
    <lineage>
        <taxon>Eukaryota</taxon>
        <taxon>Viridiplantae</taxon>
        <taxon>Streptophyta</taxon>
        <taxon>Embryophyta</taxon>
        <taxon>Tracheophyta</taxon>
        <taxon>Spermatophyta</taxon>
        <taxon>Magnoliopsida</taxon>
        <taxon>eudicotyledons</taxon>
        <taxon>Gunneridae</taxon>
        <taxon>Pentapetalae</taxon>
        <taxon>rosids</taxon>
        <taxon>Vitales</taxon>
        <taxon>Vitaceae</taxon>
        <taxon>Viteae</taxon>
        <taxon>Vitis</taxon>
    </lineage>
</organism>
<evidence type="ECO:0000256" key="13">
    <source>
        <dbReference type="SAM" id="SignalP"/>
    </source>
</evidence>
<dbReference type="Gene3D" id="3.80.10.10">
    <property type="entry name" value="Ribonuclease Inhibitor"/>
    <property type="match status" value="6"/>
</dbReference>
<dbReference type="SMART" id="SM00369">
    <property type="entry name" value="LRR_TYP"/>
    <property type="match status" value="8"/>
</dbReference>
<reference evidence="16 17" key="1">
    <citation type="journal article" date="2023" name="BMC Biotechnol.">
        <title>Vitis rotundifolia cv Carlos genome sequencing.</title>
        <authorList>
            <person name="Huff M."/>
            <person name="Hulse-Kemp A."/>
            <person name="Scheffler B."/>
            <person name="Youngblood R."/>
            <person name="Simpson S."/>
            <person name="Babiker E."/>
            <person name="Staton M."/>
        </authorList>
    </citation>
    <scope>NUCLEOTIDE SEQUENCE [LARGE SCALE GENOMIC DNA]</scope>
    <source>
        <tissue evidence="16">Leaf</tissue>
    </source>
</reference>